<keyword evidence="4 9" id="KW-0812">Transmembrane</keyword>
<dbReference type="PANTHER" id="PTHR10556">
    <property type="entry name" value="3-OXO-5-ALPHA-STEROID 4-DEHYDROGENASE"/>
    <property type="match status" value="1"/>
</dbReference>
<feature type="domain" description="3-oxo-5-alpha-steroid 4-dehydrogenase C-terminal" evidence="10">
    <location>
        <begin position="193"/>
        <end position="346"/>
    </location>
</feature>
<dbReference type="Pfam" id="PF21696">
    <property type="entry name" value="TECR_N"/>
    <property type="match status" value="1"/>
</dbReference>
<dbReference type="Proteomes" id="UP000472265">
    <property type="component" value="Chromosome 1"/>
</dbReference>
<proteinExistence type="inferred from homology"/>
<dbReference type="AlphaFoldDB" id="A0A671X4L5"/>
<dbReference type="GO" id="GO:0005783">
    <property type="term" value="C:endoplasmic reticulum"/>
    <property type="evidence" value="ECO:0007669"/>
    <property type="project" value="UniProtKB-SubCell"/>
</dbReference>
<dbReference type="InterPro" id="IPR001104">
    <property type="entry name" value="3-oxo-5_a-steroid_4-DH_C"/>
</dbReference>
<dbReference type="GO" id="GO:0016020">
    <property type="term" value="C:membrane"/>
    <property type="evidence" value="ECO:0007669"/>
    <property type="project" value="UniProtKB-SubCell"/>
</dbReference>
<evidence type="ECO:0000256" key="3">
    <source>
        <dbReference type="ARBA" id="ARBA00007742"/>
    </source>
</evidence>
<dbReference type="InterPro" id="IPR049127">
    <property type="entry name" value="TECR-like_N"/>
</dbReference>
<keyword evidence="6 9" id="KW-1133">Transmembrane helix</keyword>
<sequence length="346" mass="40180">MDTLALEATGSKKAVNGAVAVPPLVPVQAPVKRKPAKKAKKAVVFFEVEILDAKTKDKLCFLDKPHTEILTLHPIFRYPQWYPARQSIRLDPKGKSLKDEDVLQHLPVGTTATFYFRDLGAQISWVTVFLTEYTGPLVIYLMFYFRVPFIYAPKYDFTTSKHWVVHLACMCHSFHYVKRLLETLFVHRFSHGTMPLRNIFKNCTYYWGFAAWMAYYINHPLYTPPIYGEQQIRLALIVFLFCQIGNFSIHVALRNLRPPGSKTRKIPYPTKNPFTWIFLLVSCPNYTYELGSWLGFTLMTQCLPVAFFTLVGFIQMTVWAKGKHRSYLKEFRDYPPLRSPILPFVL</sequence>
<keyword evidence="13" id="KW-1185">Reference proteome</keyword>
<dbReference type="Ensembl" id="ENSSAUT00010047576.1">
    <property type="protein sequence ID" value="ENSSAUP00010045251.1"/>
    <property type="gene ID" value="ENSSAUG00010018519.1"/>
</dbReference>
<feature type="domain" description="TECR-like N-terminal" evidence="11">
    <location>
        <begin position="46"/>
        <end position="118"/>
    </location>
</feature>
<name>A0A671X4L5_SPAAU</name>
<dbReference type="InterPro" id="IPR039357">
    <property type="entry name" value="SRD5A/TECR"/>
</dbReference>
<protein>
    <submittedName>
        <fullName evidence="12">Trans-2,3-enoyl-CoA reductase b</fullName>
    </submittedName>
</protein>
<keyword evidence="7" id="KW-0560">Oxidoreductase</keyword>
<evidence type="ECO:0000256" key="4">
    <source>
        <dbReference type="ARBA" id="ARBA00022692"/>
    </source>
</evidence>
<organism evidence="12 13">
    <name type="scientific">Sparus aurata</name>
    <name type="common">Gilthead sea bream</name>
    <dbReference type="NCBI Taxonomy" id="8175"/>
    <lineage>
        <taxon>Eukaryota</taxon>
        <taxon>Metazoa</taxon>
        <taxon>Chordata</taxon>
        <taxon>Craniata</taxon>
        <taxon>Vertebrata</taxon>
        <taxon>Euteleostomi</taxon>
        <taxon>Actinopterygii</taxon>
        <taxon>Neopterygii</taxon>
        <taxon>Teleostei</taxon>
        <taxon>Neoteleostei</taxon>
        <taxon>Acanthomorphata</taxon>
        <taxon>Eupercaria</taxon>
        <taxon>Spariformes</taxon>
        <taxon>Sparidae</taxon>
        <taxon>Sparus</taxon>
    </lineage>
</organism>
<evidence type="ECO:0000259" key="10">
    <source>
        <dbReference type="Pfam" id="PF02544"/>
    </source>
</evidence>
<feature type="transmembrane region" description="Helical" evidence="9">
    <location>
        <begin position="234"/>
        <end position="253"/>
    </location>
</feature>
<dbReference type="GO" id="GO:0016627">
    <property type="term" value="F:oxidoreductase activity, acting on the CH-CH group of donors"/>
    <property type="evidence" value="ECO:0007669"/>
    <property type="project" value="InterPro"/>
</dbReference>
<evidence type="ECO:0000256" key="2">
    <source>
        <dbReference type="ARBA" id="ARBA00004240"/>
    </source>
</evidence>
<evidence type="ECO:0000256" key="8">
    <source>
        <dbReference type="ARBA" id="ARBA00023136"/>
    </source>
</evidence>
<reference evidence="12" key="3">
    <citation type="submission" date="2025-09" db="UniProtKB">
        <authorList>
            <consortium name="Ensembl"/>
        </authorList>
    </citation>
    <scope>IDENTIFICATION</scope>
</reference>
<gene>
    <name evidence="12" type="primary">TECR</name>
    <name evidence="12" type="synonym">tecrb</name>
</gene>
<evidence type="ECO:0000256" key="9">
    <source>
        <dbReference type="SAM" id="Phobius"/>
    </source>
</evidence>
<reference evidence="12" key="1">
    <citation type="submission" date="2021-04" db="EMBL/GenBank/DDBJ databases">
        <authorList>
            <consortium name="Wellcome Sanger Institute Data Sharing"/>
        </authorList>
    </citation>
    <scope>NUCLEOTIDE SEQUENCE [LARGE SCALE GENOMIC DNA]</scope>
</reference>
<dbReference type="Pfam" id="PF02544">
    <property type="entry name" value="Steroid_dh"/>
    <property type="match status" value="1"/>
</dbReference>
<reference evidence="12" key="2">
    <citation type="submission" date="2025-08" db="UniProtKB">
        <authorList>
            <consortium name="Ensembl"/>
        </authorList>
    </citation>
    <scope>IDENTIFICATION</scope>
</reference>
<feature type="transmembrane region" description="Helical" evidence="9">
    <location>
        <begin position="302"/>
        <end position="320"/>
    </location>
</feature>
<feature type="transmembrane region" description="Helical" evidence="9">
    <location>
        <begin position="202"/>
        <end position="222"/>
    </location>
</feature>
<evidence type="ECO:0000256" key="6">
    <source>
        <dbReference type="ARBA" id="ARBA00022989"/>
    </source>
</evidence>
<keyword evidence="8 9" id="KW-0472">Membrane</keyword>
<evidence type="ECO:0000256" key="7">
    <source>
        <dbReference type="ARBA" id="ARBA00023002"/>
    </source>
</evidence>
<feature type="transmembrane region" description="Helical" evidence="9">
    <location>
        <begin position="123"/>
        <end position="143"/>
    </location>
</feature>
<dbReference type="PROSITE" id="PS50244">
    <property type="entry name" value="S5A_REDUCTASE"/>
    <property type="match status" value="1"/>
</dbReference>
<feature type="transmembrane region" description="Helical" evidence="9">
    <location>
        <begin position="274"/>
        <end position="296"/>
    </location>
</feature>
<evidence type="ECO:0000259" key="11">
    <source>
        <dbReference type="Pfam" id="PF21696"/>
    </source>
</evidence>
<dbReference type="GeneTree" id="ENSGT00950000182886"/>
<dbReference type="Gene3D" id="3.10.20.90">
    <property type="entry name" value="Phosphatidylinositol 3-kinase Catalytic Subunit, Chain A, domain 1"/>
    <property type="match status" value="1"/>
</dbReference>
<evidence type="ECO:0000256" key="5">
    <source>
        <dbReference type="ARBA" id="ARBA00022824"/>
    </source>
</evidence>
<comment type="subcellular location">
    <subcellularLocation>
        <location evidence="2">Endoplasmic reticulum</location>
    </subcellularLocation>
    <subcellularLocation>
        <location evidence="1">Membrane</location>
        <topology evidence="1">Multi-pass membrane protein</topology>
    </subcellularLocation>
</comment>
<accession>A0A671X4L5</accession>
<evidence type="ECO:0000256" key="1">
    <source>
        <dbReference type="ARBA" id="ARBA00004141"/>
    </source>
</evidence>
<dbReference type="PANTHER" id="PTHR10556:SF31">
    <property type="entry name" value="VERY-LONG-CHAIN ENOYL-COA REDUCTASE"/>
    <property type="match status" value="1"/>
</dbReference>
<evidence type="ECO:0000313" key="13">
    <source>
        <dbReference type="Proteomes" id="UP000472265"/>
    </source>
</evidence>
<keyword evidence="5" id="KW-0256">Endoplasmic reticulum</keyword>
<comment type="similarity">
    <text evidence="3">Belongs to the steroid 5-alpha reductase family.</text>
</comment>
<evidence type="ECO:0000313" key="12">
    <source>
        <dbReference type="Ensembl" id="ENSSAUP00010045251.1"/>
    </source>
</evidence>
<dbReference type="GO" id="GO:0042761">
    <property type="term" value="P:very long-chain fatty acid biosynthetic process"/>
    <property type="evidence" value="ECO:0007669"/>
    <property type="project" value="TreeGrafter"/>
</dbReference>